<dbReference type="Pfam" id="PF02826">
    <property type="entry name" value="2-Hacid_dh_C"/>
    <property type="match status" value="1"/>
</dbReference>
<comment type="subcellular location">
    <subcellularLocation>
        <location evidence="5">Cytoplasm</location>
    </subcellularLocation>
</comment>
<evidence type="ECO:0000256" key="1">
    <source>
        <dbReference type="ARBA" id="ARBA00000455"/>
    </source>
</evidence>
<evidence type="ECO:0000313" key="10">
    <source>
        <dbReference type="Proteomes" id="UP000663844"/>
    </source>
</evidence>
<dbReference type="CDD" id="cd05302">
    <property type="entry name" value="FDH"/>
    <property type="match status" value="1"/>
</dbReference>
<comment type="subunit">
    <text evidence="5">Homodimer.</text>
</comment>
<dbReference type="EMBL" id="CAJOAZ010003158">
    <property type="protein sequence ID" value="CAF3988852.1"/>
    <property type="molecule type" value="Genomic_DNA"/>
</dbReference>
<evidence type="ECO:0000256" key="5">
    <source>
        <dbReference type="HAMAP-Rule" id="MF_03210"/>
    </source>
</evidence>
<dbReference type="NCBIfam" id="NF005750">
    <property type="entry name" value="PRK07574.1"/>
    <property type="match status" value="1"/>
</dbReference>
<evidence type="ECO:0000313" key="9">
    <source>
        <dbReference type="EMBL" id="CAF3988852.1"/>
    </source>
</evidence>
<accession>A0A819N4R2</accession>
<dbReference type="SUPFAM" id="SSF52283">
    <property type="entry name" value="Formate/glycerate dehydrogenase catalytic domain-like"/>
    <property type="match status" value="1"/>
</dbReference>
<dbReference type="GO" id="GO:0008863">
    <property type="term" value="F:formate dehydrogenase (NAD+) activity"/>
    <property type="evidence" value="ECO:0007669"/>
    <property type="project" value="UniProtKB-UniRule"/>
</dbReference>
<keyword evidence="6" id="KW-0732">Signal</keyword>
<comment type="caution">
    <text evidence="9">The sequence shown here is derived from an EMBL/GenBank/DDBJ whole genome shotgun (WGS) entry which is preliminary data.</text>
</comment>
<feature type="binding site" evidence="5">
    <location>
        <begin position="423"/>
        <end position="427"/>
    </location>
    <ligand>
        <name>NAD(+)</name>
        <dbReference type="ChEBI" id="CHEBI:57540"/>
    </ligand>
</feature>
<evidence type="ECO:0000256" key="2">
    <source>
        <dbReference type="ARBA" id="ARBA00013128"/>
    </source>
</evidence>
<feature type="binding site" evidence="5">
    <location>
        <begin position="368"/>
        <end position="369"/>
    </location>
    <ligand>
        <name>NAD(+)</name>
        <dbReference type="ChEBI" id="CHEBI:57540"/>
    </ligand>
</feature>
<feature type="binding site" evidence="5">
    <location>
        <position position="388"/>
    </location>
    <ligand>
        <name>NAD(+)</name>
        <dbReference type="ChEBI" id="CHEBI:57540"/>
    </ligand>
</feature>
<sequence>MMMIENSILFILLILIKIIKAIPSNSYYLIDININVSITNYSYCSNITIYKDLYHIPNQCHKHLLCDSYNCDDKLFRCVKIRETLCCLHDFIQNNCQKENLKDQFRSIYFHASIQHGYCEINLERIEQNDRSYCIANYLETTTTRSSLKRFYRYRHRLTTQLSNVQYETMNITSKSSNSSTLITRYASTNGQQTVLVVLYEGGEAGKKNKNILGCVENALGLREWIKENKLDNRLKLVVTSDKQGENSLAEKTLPEASVVISQPFWPCYLDQTRIDKAKKLKLAITAGVGSDHVNLEAACKRGITVAEVSGSNVVSVAEHVVMQILALVRNFIPAYKQVVNGEWDIAKIADKAYDLENKHVGTVAAGRIGLRVLQRLKPFDVHLHYYDKFRLDKSIEKELNVTYHSSVESLAKVCDVVTINCPLHPETEHMFDKKMLSLMKKGSYIVNTARGKIMDRDALVDAIKSNHIEGYAGDVWYPQPAAKDHPWRSMPRHAMTPHYSGTTLDAQARYAAGVREILGNWLNERPQREEYLIVDKGKVVSRAYTEGDATKGHSEKK</sequence>
<dbReference type="Gene3D" id="3.40.50.720">
    <property type="entry name" value="NAD(P)-binding Rossmann-like Domain"/>
    <property type="match status" value="2"/>
</dbReference>
<evidence type="ECO:0000256" key="4">
    <source>
        <dbReference type="ARBA" id="ARBA00023027"/>
    </source>
</evidence>
<dbReference type="GO" id="GO:0005737">
    <property type="term" value="C:cytoplasm"/>
    <property type="evidence" value="ECO:0007669"/>
    <property type="project" value="UniProtKB-SubCell"/>
</dbReference>
<comment type="catalytic activity">
    <reaction evidence="1 5">
        <text>formate + NAD(+) = CO2 + NADH</text>
        <dbReference type="Rhea" id="RHEA:15985"/>
        <dbReference type="ChEBI" id="CHEBI:15740"/>
        <dbReference type="ChEBI" id="CHEBI:16526"/>
        <dbReference type="ChEBI" id="CHEBI:57540"/>
        <dbReference type="ChEBI" id="CHEBI:57945"/>
        <dbReference type="EC" id="1.17.1.9"/>
    </reaction>
</comment>
<comment type="similarity">
    <text evidence="5">Belongs to the D-isomer specific 2-hydroxyacid dehydrogenase family. FDH subfamily.</text>
</comment>
<feature type="domain" description="D-isomer specific 2-hydroxyacid dehydrogenase catalytic" evidence="7">
    <location>
        <begin position="238"/>
        <end position="528"/>
    </location>
</feature>
<dbReference type="GO" id="GO:0051287">
    <property type="term" value="F:NAD binding"/>
    <property type="evidence" value="ECO:0007669"/>
    <property type="project" value="InterPro"/>
</dbReference>
<organism evidence="9 10">
    <name type="scientific">Adineta steineri</name>
    <dbReference type="NCBI Taxonomy" id="433720"/>
    <lineage>
        <taxon>Eukaryota</taxon>
        <taxon>Metazoa</taxon>
        <taxon>Spiralia</taxon>
        <taxon>Gnathifera</taxon>
        <taxon>Rotifera</taxon>
        <taxon>Eurotatoria</taxon>
        <taxon>Bdelloidea</taxon>
        <taxon>Adinetida</taxon>
        <taxon>Adinetidae</taxon>
        <taxon>Adineta</taxon>
    </lineage>
</organism>
<dbReference type="AlphaFoldDB" id="A0A819N4R2"/>
<dbReference type="InterPro" id="IPR006140">
    <property type="entry name" value="D-isomer_DH_NAD-bd"/>
</dbReference>
<evidence type="ECO:0000259" key="7">
    <source>
        <dbReference type="Pfam" id="PF00389"/>
    </source>
</evidence>
<protein>
    <recommendedName>
        <fullName evidence="2 5">Formate dehydrogenase</fullName>
        <shortName evidence="5">FDH</shortName>
        <ecNumber evidence="2 5">1.17.1.9</ecNumber>
    </recommendedName>
    <alternativeName>
        <fullName evidence="5">NAD-dependent formate dehydrogenase</fullName>
    </alternativeName>
</protein>
<dbReference type="PROSITE" id="PS00065">
    <property type="entry name" value="D_2_HYDROXYACID_DH_1"/>
    <property type="match status" value="1"/>
</dbReference>
<evidence type="ECO:0000256" key="3">
    <source>
        <dbReference type="ARBA" id="ARBA00023002"/>
    </source>
</evidence>
<dbReference type="PANTHER" id="PTHR42938:SF9">
    <property type="entry name" value="FORMATE DEHYDROGENASE 1"/>
    <property type="match status" value="1"/>
</dbReference>
<evidence type="ECO:0000256" key="6">
    <source>
        <dbReference type="SAM" id="SignalP"/>
    </source>
</evidence>
<feature type="domain" description="D-isomer specific 2-hydroxyacid dehydrogenase NAD-binding" evidence="8">
    <location>
        <begin position="322"/>
        <end position="500"/>
    </location>
</feature>
<dbReference type="GO" id="GO:0042183">
    <property type="term" value="P:formate catabolic process"/>
    <property type="evidence" value="ECO:0007669"/>
    <property type="project" value="UniProtKB-UniRule"/>
</dbReference>
<dbReference type="HAMAP" id="MF_03210">
    <property type="entry name" value="Formate_dehydrogenase"/>
    <property type="match status" value="1"/>
</dbReference>
<feature type="site" description="Important for catalytic activity" evidence="5">
    <location>
        <position position="499"/>
    </location>
</feature>
<dbReference type="InterPro" id="IPR006139">
    <property type="entry name" value="D-isomer_2_OHA_DH_cat_dom"/>
</dbReference>
<comment type="function">
    <text evidence="5">Catalyzes the NAD(+)-dependent oxidation of formate to carbon dioxide. Formate oxidation is the final step in the methanol oxidation pathway in methylotrophic microorganisms. Has a role in the detoxification of exogenous formate in non-methylotrophic organisms.</text>
</comment>
<feature type="binding site" evidence="5">
    <location>
        <position position="313"/>
    </location>
    <ligand>
        <name>substrate</name>
    </ligand>
</feature>
<comment type="caution">
    <text evidence="5">Lacks conserved residue(s) required for the propagation of feature annotation.</text>
</comment>
<feature type="binding site" evidence="5">
    <location>
        <position position="449"/>
    </location>
    <ligand>
        <name>NAD(+)</name>
        <dbReference type="ChEBI" id="CHEBI:57540"/>
    </ligand>
</feature>
<feature type="chain" id="PRO_5032330506" description="Formate dehydrogenase" evidence="6">
    <location>
        <begin position="22"/>
        <end position="558"/>
    </location>
</feature>
<feature type="binding site" evidence="5">
    <location>
        <position position="289"/>
    </location>
    <ligand>
        <name>substrate</name>
    </ligand>
</feature>
<gene>
    <name evidence="9" type="ORF">OXD698_LOCUS28826</name>
</gene>
<keyword evidence="5" id="KW-0963">Cytoplasm</keyword>
<dbReference type="InterPro" id="IPR033689">
    <property type="entry name" value="FDH_NAD-dep"/>
</dbReference>
<name>A0A819N4R2_9BILA</name>
<keyword evidence="3 5" id="KW-0560">Oxidoreductase</keyword>
<dbReference type="GO" id="GO:0016616">
    <property type="term" value="F:oxidoreductase activity, acting on the CH-OH group of donors, NAD or NADP as acceptor"/>
    <property type="evidence" value="ECO:0007669"/>
    <property type="project" value="InterPro"/>
</dbReference>
<dbReference type="Pfam" id="PF00389">
    <property type="entry name" value="2-Hacid_dh"/>
    <property type="match status" value="1"/>
</dbReference>
<proteinExistence type="inferred from homology"/>
<dbReference type="Proteomes" id="UP000663844">
    <property type="component" value="Unassembled WGS sequence"/>
</dbReference>
<feature type="signal peptide" evidence="6">
    <location>
        <begin position="1"/>
        <end position="21"/>
    </location>
</feature>
<feature type="binding site" evidence="5">
    <location>
        <begin position="499"/>
        <end position="502"/>
    </location>
    <ligand>
        <name>NAD(+)</name>
        <dbReference type="ChEBI" id="CHEBI:57540"/>
    </ligand>
</feature>
<feature type="site" description="Important for catalytic activity" evidence="5">
    <location>
        <position position="451"/>
    </location>
</feature>
<keyword evidence="4 5" id="KW-0520">NAD</keyword>
<reference evidence="9" key="1">
    <citation type="submission" date="2021-02" db="EMBL/GenBank/DDBJ databases">
        <authorList>
            <person name="Nowell W R."/>
        </authorList>
    </citation>
    <scope>NUCLEOTIDE SEQUENCE</scope>
</reference>
<dbReference type="InterPro" id="IPR029753">
    <property type="entry name" value="D-isomer_DH_CS"/>
</dbReference>
<dbReference type="FunFam" id="3.40.50.720:FF:000057">
    <property type="entry name" value="Formate dehydrogenase"/>
    <property type="match status" value="1"/>
</dbReference>
<dbReference type="PROSITE" id="PS00671">
    <property type="entry name" value="D_2_HYDROXYACID_DH_3"/>
    <property type="match status" value="1"/>
</dbReference>
<dbReference type="EC" id="1.17.1.9" evidence="2 5"/>
<feature type="binding site" evidence="5">
    <location>
        <position position="475"/>
    </location>
    <ligand>
        <name>NAD(+)</name>
        <dbReference type="ChEBI" id="CHEBI:57540"/>
    </ligand>
</feature>
<dbReference type="SUPFAM" id="SSF51735">
    <property type="entry name" value="NAD(P)-binding Rossmann-fold domains"/>
    <property type="match status" value="1"/>
</dbReference>
<dbReference type="InterPro" id="IPR029752">
    <property type="entry name" value="D-isomer_DH_CS1"/>
</dbReference>
<evidence type="ECO:0000259" key="8">
    <source>
        <dbReference type="Pfam" id="PF02826"/>
    </source>
</evidence>
<dbReference type="InterPro" id="IPR036291">
    <property type="entry name" value="NAD(P)-bd_dom_sf"/>
</dbReference>
<dbReference type="PANTHER" id="PTHR42938">
    <property type="entry name" value="FORMATE DEHYDROGENASE 1"/>
    <property type="match status" value="1"/>
</dbReference>